<dbReference type="InterPro" id="IPR004932">
    <property type="entry name" value="Rer1"/>
</dbReference>
<keyword evidence="9" id="KW-1185">Reference proteome</keyword>
<dbReference type="PANTHER" id="PTHR10743">
    <property type="entry name" value="PROTEIN RER1"/>
    <property type="match status" value="1"/>
</dbReference>
<dbReference type="Pfam" id="PF03248">
    <property type="entry name" value="Rer1"/>
    <property type="match status" value="1"/>
</dbReference>
<accession>A0A836BST5</accession>
<feature type="transmembrane region" description="Helical" evidence="7">
    <location>
        <begin position="38"/>
        <end position="54"/>
    </location>
</feature>
<comment type="caution">
    <text evidence="8">The sequence shown here is derived from an EMBL/GenBank/DDBJ whole genome shotgun (WGS) entry which is preliminary data.</text>
</comment>
<dbReference type="PIRSF" id="PIRSF016013">
    <property type="entry name" value="AtER_Rer1p"/>
    <property type="match status" value="1"/>
</dbReference>
<evidence type="ECO:0000256" key="6">
    <source>
        <dbReference type="PIRNR" id="PIRNR016013"/>
    </source>
</evidence>
<comment type="function">
    <text evidence="6">Involved in the retrieval of endoplasmic reticulum membrane proteins from the early Golgi compartment.</text>
</comment>
<feature type="transmembrane region" description="Helical" evidence="7">
    <location>
        <begin position="60"/>
        <end position="77"/>
    </location>
</feature>
<proteinExistence type="inferred from homology"/>
<keyword evidence="4 7" id="KW-1133">Transmembrane helix</keyword>
<feature type="transmembrane region" description="Helical" evidence="7">
    <location>
        <begin position="134"/>
        <end position="151"/>
    </location>
</feature>
<sequence>MDTGPQPADNAATRFVRKVNQRCQYLLDKSCPHTTGRWIALLLALAFYVARVWYLRGFYIVSYGLGIFNLNLLLGFITPQIDPELEGPELPTKADAEFRPFVRRLPEFKFWFASLKSILFGTALTFFSVFDVPVFWPILLLYWFVLFFVTMKRQIRHMIKHRYVPFSLGKKKYGKGPVAKDSK</sequence>
<dbReference type="GO" id="GO:0006890">
    <property type="term" value="P:retrograde vesicle-mediated transport, Golgi to endoplasmic reticulum"/>
    <property type="evidence" value="ECO:0007669"/>
    <property type="project" value="TreeGrafter"/>
</dbReference>
<evidence type="ECO:0000256" key="7">
    <source>
        <dbReference type="SAM" id="Phobius"/>
    </source>
</evidence>
<dbReference type="GO" id="GO:0006621">
    <property type="term" value="P:protein retention in ER lumen"/>
    <property type="evidence" value="ECO:0007669"/>
    <property type="project" value="TreeGrafter"/>
</dbReference>
<comment type="subcellular location">
    <subcellularLocation>
        <location evidence="1">Membrane</location>
        <topology evidence="1">Multi-pass membrane protein</topology>
    </subcellularLocation>
</comment>
<reference evidence="8" key="1">
    <citation type="journal article" date="2020" name="bioRxiv">
        <title>Comparative genomics of Chlamydomonas.</title>
        <authorList>
            <person name="Craig R.J."/>
            <person name="Hasan A.R."/>
            <person name="Ness R.W."/>
            <person name="Keightley P.D."/>
        </authorList>
    </citation>
    <scope>NUCLEOTIDE SEQUENCE</scope>
    <source>
        <strain evidence="8">CCAP 11/70</strain>
    </source>
</reference>
<gene>
    <name evidence="8" type="ORF">HYH03_013864</name>
</gene>
<evidence type="ECO:0000256" key="4">
    <source>
        <dbReference type="ARBA" id="ARBA00022989"/>
    </source>
</evidence>
<evidence type="ECO:0000256" key="2">
    <source>
        <dbReference type="ARBA" id="ARBA00006070"/>
    </source>
</evidence>
<dbReference type="EMBL" id="JAEHOE010000095">
    <property type="protein sequence ID" value="KAG2487585.1"/>
    <property type="molecule type" value="Genomic_DNA"/>
</dbReference>
<keyword evidence="5 6" id="KW-0472">Membrane</keyword>
<organism evidence="8 9">
    <name type="scientific">Edaphochlamys debaryana</name>
    <dbReference type="NCBI Taxonomy" id="47281"/>
    <lineage>
        <taxon>Eukaryota</taxon>
        <taxon>Viridiplantae</taxon>
        <taxon>Chlorophyta</taxon>
        <taxon>core chlorophytes</taxon>
        <taxon>Chlorophyceae</taxon>
        <taxon>CS clade</taxon>
        <taxon>Chlamydomonadales</taxon>
        <taxon>Chlamydomonadales incertae sedis</taxon>
        <taxon>Edaphochlamys</taxon>
    </lineage>
</organism>
<name>A0A836BST5_9CHLO</name>
<dbReference type="GO" id="GO:0005783">
    <property type="term" value="C:endoplasmic reticulum"/>
    <property type="evidence" value="ECO:0007669"/>
    <property type="project" value="GOC"/>
</dbReference>
<keyword evidence="3 7" id="KW-0812">Transmembrane</keyword>
<evidence type="ECO:0000313" key="9">
    <source>
        <dbReference type="Proteomes" id="UP000612055"/>
    </source>
</evidence>
<evidence type="ECO:0000256" key="1">
    <source>
        <dbReference type="ARBA" id="ARBA00004141"/>
    </source>
</evidence>
<comment type="similarity">
    <text evidence="2 6">Belongs to the RER1 family.</text>
</comment>
<evidence type="ECO:0000313" key="8">
    <source>
        <dbReference type="EMBL" id="KAG2487585.1"/>
    </source>
</evidence>
<dbReference type="PANTHER" id="PTHR10743:SF0">
    <property type="entry name" value="PROTEIN RER1"/>
    <property type="match status" value="1"/>
</dbReference>
<dbReference type="AlphaFoldDB" id="A0A836BST5"/>
<dbReference type="OrthoDB" id="448250at2759"/>
<dbReference type="Proteomes" id="UP000612055">
    <property type="component" value="Unassembled WGS sequence"/>
</dbReference>
<evidence type="ECO:0000256" key="3">
    <source>
        <dbReference type="ARBA" id="ARBA00022692"/>
    </source>
</evidence>
<protein>
    <recommendedName>
        <fullName evidence="6">Protein RER1</fullName>
    </recommendedName>
</protein>
<dbReference type="GO" id="GO:0000139">
    <property type="term" value="C:Golgi membrane"/>
    <property type="evidence" value="ECO:0007669"/>
    <property type="project" value="TreeGrafter"/>
</dbReference>
<evidence type="ECO:0000256" key="5">
    <source>
        <dbReference type="ARBA" id="ARBA00023136"/>
    </source>
</evidence>